<feature type="region of interest" description="Disordered" evidence="5">
    <location>
        <begin position="17"/>
        <end position="44"/>
    </location>
</feature>
<dbReference type="SUPFAM" id="SSF48498">
    <property type="entry name" value="Tetracyclin repressor-like, C-terminal domain"/>
    <property type="match status" value="1"/>
</dbReference>
<reference evidence="7 8" key="1">
    <citation type="submission" date="2023-07" db="EMBL/GenBank/DDBJ databases">
        <authorList>
            <person name="Peeters C."/>
        </authorList>
    </citation>
    <scope>NUCLEOTIDE SEQUENCE [LARGE SCALE GENOMIC DNA]</scope>
    <source>
        <strain evidence="7 8">LMG 7141</strain>
    </source>
</reference>
<dbReference type="Gene3D" id="1.10.357.10">
    <property type="entry name" value="Tetracycline Repressor, domain 2"/>
    <property type="match status" value="1"/>
</dbReference>
<keyword evidence="3" id="KW-0804">Transcription</keyword>
<dbReference type="PROSITE" id="PS50977">
    <property type="entry name" value="HTH_TETR_2"/>
    <property type="match status" value="1"/>
</dbReference>
<evidence type="ECO:0000256" key="5">
    <source>
        <dbReference type="SAM" id="MobiDB-lite"/>
    </source>
</evidence>
<feature type="DNA-binding region" description="H-T-H motif" evidence="4">
    <location>
        <begin position="66"/>
        <end position="85"/>
    </location>
</feature>
<evidence type="ECO:0000259" key="6">
    <source>
        <dbReference type="PROSITE" id="PS50977"/>
    </source>
</evidence>
<keyword evidence="8" id="KW-1185">Reference proteome</keyword>
<dbReference type="InterPro" id="IPR009057">
    <property type="entry name" value="Homeodomain-like_sf"/>
</dbReference>
<evidence type="ECO:0000313" key="8">
    <source>
        <dbReference type="Proteomes" id="UP001189616"/>
    </source>
</evidence>
<dbReference type="Proteomes" id="UP001189616">
    <property type="component" value="Unassembled WGS sequence"/>
</dbReference>
<dbReference type="EMBL" id="CATYWO010000003">
    <property type="protein sequence ID" value="CAJ0790543.1"/>
    <property type="molecule type" value="Genomic_DNA"/>
</dbReference>
<dbReference type="Pfam" id="PF00440">
    <property type="entry name" value="TetR_N"/>
    <property type="match status" value="1"/>
</dbReference>
<accession>A0ABM9JDE6</accession>
<dbReference type="InterPro" id="IPR036271">
    <property type="entry name" value="Tet_transcr_reg_TetR-rel_C_sf"/>
</dbReference>
<dbReference type="SUPFAM" id="SSF46689">
    <property type="entry name" value="Homeodomain-like"/>
    <property type="match status" value="1"/>
</dbReference>
<sequence>MCKADAAALNLINPEINIGGMSPKTTSPRRPGRPRRPQGAAQDDLRERLLDIAVTRFASDGVEPTTLAAIAREAGVTPPMVHYHFKTRDQLLDAVVDARLRPLIDQVMGPALLAIADDGDVVDLAHAVAGVAQRMVAMACATPWFAPLWIREIASEGGQLRERVFARIALERATVLVGRIGRAQAAGAVNAGLQPPLVMVSVIGLAMLPLATRGLWERLPGAAEVTDDAIGQHVAALLLHGIGPVAAPDSQADRGRPPRRKGRG</sequence>
<feature type="domain" description="HTH tetR-type" evidence="6">
    <location>
        <begin position="43"/>
        <end position="103"/>
    </location>
</feature>
<name>A0ABM9JDE6_9RALS</name>
<dbReference type="PANTHER" id="PTHR30055">
    <property type="entry name" value="HTH-TYPE TRANSCRIPTIONAL REGULATOR RUTR"/>
    <property type="match status" value="1"/>
</dbReference>
<keyword evidence="2 4" id="KW-0238">DNA-binding</keyword>
<comment type="caution">
    <text evidence="7">The sequence shown here is derived from an EMBL/GenBank/DDBJ whole genome shotgun (WGS) entry which is preliminary data.</text>
</comment>
<dbReference type="PRINTS" id="PR00455">
    <property type="entry name" value="HTHTETR"/>
</dbReference>
<evidence type="ECO:0000256" key="4">
    <source>
        <dbReference type="PROSITE-ProRule" id="PRU00335"/>
    </source>
</evidence>
<dbReference type="PANTHER" id="PTHR30055:SF234">
    <property type="entry name" value="HTH-TYPE TRANSCRIPTIONAL REGULATOR BETI"/>
    <property type="match status" value="1"/>
</dbReference>
<evidence type="ECO:0000256" key="3">
    <source>
        <dbReference type="ARBA" id="ARBA00023163"/>
    </source>
</evidence>
<evidence type="ECO:0000256" key="1">
    <source>
        <dbReference type="ARBA" id="ARBA00023015"/>
    </source>
</evidence>
<dbReference type="InterPro" id="IPR001647">
    <property type="entry name" value="HTH_TetR"/>
</dbReference>
<protein>
    <recommendedName>
        <fullName evidence="6">HTH tetR-type domain-containing protein</fullName>
    </recommendedName>
</protein>
<proteinExistence type="predicted"/>
<evidence type="ECO:0000256" key="2">
    <source>
        <dbReference type="ARBA" id="ARBA00023125"/>
    </source>
</evidence>
<evidence type="ECO:0000313" key="7">
    <source>
        <dbReference type="EMBL" id="CAJ0790543.1"/>
    </source>
</evidence>
<organism evidence="7 8">
    <name type="scientific">Ralstonia condita</name>
    <dbReference type="NCBI Taxonomy" id="3058600"/>
    <lineage>
        <taxon>Bacteria</taxon>
        <taxon>Pseudomonadati</taxon>
        <taxon>Pseudomonadota</taxon>
        <taxon>Betaproteobacteria</taxon>
        <taxon>Burkholderiales</taxon>
        <taxon>Burkholderiaceae</taxon>
        <taxon>Ralstonia</taxon>
    </lineage>
</organism>
<keyword evidence="1" id="KW-0805">Transcription regulation</keyword>
<gene>
    <name evidence="7" type="ORF">LMG7141_02381</name>
</gene>
<dbReference type="InterPro" id="IPR050109">
    <property type="entry name" value="HTH-type_TetR-like_transc_reg"/>
</dbReference>